<proteinExistence type="predicted"/>
<dbReference type="EMBL" id="AP009152">
    <property type="protein sequence ID" value="BAG28743.1"/>
    <property type="molecule type" value="Genomic_DNA"/>
</dbReference>
<protein>
    <submittedName>
        <fullName evidence="2">Hypothetical membrane protein</fullName>
    </submittedName>
</protein>
<keyword evidence="3" id="KW-1185">Reference proteome</keyword>
<organism evidence="2 3">
    <name type="scientific">Kocuria rhizophila (strain ATCC 9341 / DSM 348 / NBRC 103217 / DC2201)</name>
    <dbReference type="NCBI Taxonomy" id="378753"/>
    <lineage>
        <taxon>Bacteria</taxon>
        <taxon>Bacillati</taxon>
        <taxon>Actinomycetota</taxon>
        <taxon>Actinomycetes</taxon>
        <taxon>Micrococcales</taxon>
        <taxon>Micrococcaceae</taxon>
        <taxon>Kocuria</taxon>
    </lineage>
</organism>
<name>B2GGN8_KOCRD</name>
<dbReference type="eggNOG" id="COG0477">
    <property type="taxonomic scope" value="Bacteria"/>
</dbReference>
<dbReference type="AlphaFoldDB" id="B2GGN8"/>
<gene>
    <name evidence="2" type="ordered locus">KRH_03960</name>
</gene>
<keyword evidence="1" id="KW-0812">Transmembrane</keyword>
<accession>B2GGN8</accession>
<evidence type="ECO:0000313" key="2">
    <source>
        <dbReference type="EMBL" id="BAG28743.1"/>
    </source>
</evidence>
<evidence type="ECO:0000256" key="1">
    <source>
        <dbReference type="SAM" id="Phobius"/>
    </source>
</evidence>
<dbReference type="OrthoDB" id="7375466at2"/>
<dbReference type="HOGENOM" id="CLU_1989686_0_0_11"/>
<feature type="transmembrane region" description="Helical" evidence="1">
    <location>
        <begin position="96"/>
        <end position="116"/>
    </location>
</feature>
<dbReference type="SUPFAM" id="SSF103473">
    <property type="entry name" value="MFS general substrate transporter"/>
    <property type="match status" value="1"/>
</dbReference>
<keyword evidence="1" id="KW-0472">Membrane</keyword>
<sequence length="125" mass="12705">MGLRGGPGFVWCALGMLMMTVAMRTVMTTGAVALMGALPESHTSMGSAMNDTAQEVGNAVGLAIVGTVMASVVGTALPTGTWDPATVAGFIHSQQISFSLLAVLVLVLAGVGIRTLTDSRDTAEH</sequence>
<dbReference type="Proteomes" id="UP000008838">
    <property type="component" value="Chromosome"/>
</dbReference>
<dbReference type="RefSeq" id="WP_012397470.1">
    <property type="nucleotide sequence ID" value="NC_010617.1"/>
</dbReference>
<keyword evidence="1" id="KW-1133">Transmembrane helix</keyword>
<evidence type="ECO:0000313" key="3">
    <source>
        <dbReference type="Proteomes" id="UP000008838"/>
    </source>
</evidence>
<dbReference type="InterPro" id="IPR036259">
    <property type="entry name" value="MFS_trans_sf"/>
</dbReference>
<feature type="transmembrane region" description="Helical" evidence="1">
    <location>
        <begin position="56"/>
        <end position="76"/>
    </location>
</feature>
<feature type="transmembrane region" description="Helical" evidence="1">
    <location>
        <begin position="6"/>
        <end position="35"/>
    </location>
</feature>
<reference evidence="2 3" key="1">
    <citation type="journal article" date="2008" name="J. Bacteriol.">
        <title>Complete genome sequence of the soil actinomycete Kocuria rhizophila.</title>
        <authorList>
            <person name="Takarada H."/>
            <person name="Sekine M."/>
            <person name="Kosugi H."/>
            <person name="Matsuo Y."/>
            <person name="Fujisawa T."/>
            <person name="Omata S."/>
            <person name="Kishi E."/>
            <person name="Shimizu A."/>
            <person name="Tsukatani N."/>
            <person name="Tanikawa S."/>
            <person name="Fujita N."/>
            <person name="Harayama S."/>
        </authorList>
    </citation>
    <scope>NUCLEOTIDE SEQUENCE [LARGE SCALE GENOMIC DNA]</scope>
    <source>
        <strain evidence="3">ATCC 9341 / DSM 348 / NBRC 103217 / DC2201</strain>
    </source>
</reference>
<dbReference type="STRING" id="378753.KRH_03960"/>
<dbReference type="KEGG" id="krh:KRH_03960"/>